<evidence type="ECO:0000313" key="3">
    <source>
        <dbReference type="EMBL" id="AST57789.1"/>
    </source>
</evidence>
<evidence type="ECO:0000313" key="4">
    <source>
        <dbReference type="EMBL" id="OXT08263.1"/>
    </source>
</evidence>
<reference evidence="3 5" key="1">
    <citation type="submission" date="2016-08" db="EMBL/GenBank/DDBJ databases">
        <title>A novel genetic cassette of butanologenic Thermoanaerobacterium thermosaccharolyticum that directly convert cellulose to butanol.</title>
        <authorList>
            <person name="Li T."/>
            <person name="He J."/>
        </authorList>
    </citation>
    <scope>NUCLEOTIDE SEQUENCE [LARGE SCALE GENOMIC DNA]</scope>
    <source>
        <strain evidence="3 5">TG57</strain>
    </source>
</reference>
<accession>A0A231VJ77</accession>
<evidence type="ECO:0000259" key="2">
    <source>
        <dbReference type="PROSITE" id="PS51671"/>
    </source>
</evidence>
<dbReference type="InterPro" id="IPR002912">
    <property type="entry name" value="ACT_dom"/>
</dbReference>
<dbReference type="InterPro" id="IPR045865">
    <property type="entry name" value="ACT-like_dom_sf"/>
</dbReference>
<dbReference type="EMBL" id="NKHD01000017">
    <property type="protein sequence ID" value="OXT08263.1"/>
    <property type="molecule type" value="Genomic_DNA"/>
</dbReference>
<dbReference type="EMBL" id="CP016893">
    <property type="protein sequence ID" value="AST57789.1"/>
    <property type="molecule type" value="Genomic_DNA"/>
</dbReference>
<protein>
    <recommendedName>
        <fullName evidence="1">UPF0237 protein CE561_05730</fullName>
    </recommendedName>
</protein>
<comment type="similarity">
    <text evidence="1">Belongs to the UPF0237 family.</text>
</comment>
<feature type="domain" description="ACT" evidence="2">
    <location>
        <begin position="7"/>
        <end position="81"/>
    </location>
</feature>
<reference evidence="4 6" key="2">
    <citation type="submission" date="2017-06" db="EMBL/GenBank/DDBJ databases">
        <title>Isolation and characterization of a thermophilic and butanogenic Thermoanaerobacterium thermosaccharolyticum M5 capable of efficient degradation of hemicellulose.</title>
        <authorList>
            <person name="Xin F."/>
            <person name="Jiang Y."/>
        </authorList>
    </citation>
    <scope>NUCLEOTIDE SEQUENCE [LARGE SCALE GENOMIC DNA]</scope>
    <source>
        <strain evidence="4 6">M5</strain>
    </source>
</reference>
<dbReference type="PROSITE" id="PS51671">
    <property type="entry name" value="ACT"/>
    <property type="match status" value="1"/>
</dbReference>
<organism evidence="4 6">
    <name type="scientific">Thermoanaerobacterium thermosaccharolyticum</name>
    <name type="common">Clostridium thermosaccharolyticum</name>
    <dbReference type="NCBI Taxonomy" id="1517"/>
    <lineage>
        <taxon>Bacteria</taxon>
        <taxon>Bacillati</taxon>
        <taxon>Bacillota</taxon>
        <taxon>Clostridia</taxon>
        <taxon>Thermoanaerobacterales</taxon>
        <taxon>Thermoanaerobacteraceae</taxon>
        <taxon>Thermoanaerobacterium</taxon>
    </lineage>
</organism>
<sequence length="92" mass="10529">MSEQKVIISVIGVDRVGIIYNVSKLLAESNINILDISQTILKDIFTMIMIVDIKNSINDFNNLKEDLKNLGERLGVKIDIQKEDLFRAMHRL</sequence>
<proteinExistence type="inferred from homology"/>
<dbReference type="InterPro" id="IPR050990">
    <property type="entry name" value="UPF0237/GcvR_regulator"/>
</dbReference>
<evidence type="ECO:0000313" key="5">
    <source>
        <dbReference type="Proteomes" id="UP000214975"/>
    </source>
</evidence>
<dbReference type="SUPFAM" id="SSF55021">
    <property type="entry name" value="ACT-like"/>
    <property type="match status" value="1"/>
</dbReference>
<evidence type="ECO:0000256" key="1">
    <source>
        <dbReference type="HAMAP-Rule" id="MF_01054"/>
    </source>
</evidence>
<dbReference type="Proteomes" id="UP000214975">
    <property type="component" value="Chromosome"/>
</dbReference>
<dbReference type="HAMAP" id="MF_01054">
    <property type="entry name" value="UPF0237"/>
    <property type="match status" value="1"/>
</dbReference>
<dbReference type="Proteomes" id="UP000215301">
    <property type="component" value="Unassembled WGS sequence"/>
</dbReference>
<dbReference type="NCBIfam" id="NF001220">
    <property type="entry name" value="PRK00194.1"/>
    <property type="match status" value="1"/>
</dbReference>
<dbReference type="AlphaFoldDB" id="A0A231VJ77"/>
<gene>
    <name evidence="4" type="ORF">CE561_05730</name>
    <name evidence="3" type="ORF">Thert_01801</name>
</gene>
<dbReference type="PANTHER" id="PTHR34875:SF6">
    <property type="entry name" value="UPF0237 PROTEIN MJ1558"/>
    <property type="match status" value="1"/>
</dbReference>
<evidence type="ECO:0000313" key="6">
    <source>
        <dbReference type="Proteomes" id="UP000215301"/>
    </source>
</evidence>
<name>A0A231VJ77_THETR</name>
<dbReference type="RefSeq" id="WP_094044760.1">
    <property type="nucleotide sequence ID" value="NZ_CP016893.1"/>
</dbReference>
<dbReference type="Pfam" id="PF13740">
    <property type="entry name" value="ACT_6"/>
    <property type="match status" value="1"/>
</dbReference>
<dbReference type="Gene3D" id="3.30.70.260">
    <property type="match status" value="1"/>
</dbReference>
<dbReference type="InterPro" id="IPR022986">
    <property type="entry name" value="UPF0237_ACT"/>
</dbReference>
<dbReference type="CDD" id="cd04872">
    <property type="entry name" value="ACT_1ZPV"/>
    <property type="match status" value="1"/>
</dbReference>
<dbReference type="PANTHER" id="PTHR34875">
    <property type="entry name" value="UPF0237 PROTEIN MJ1558"/>
    <property type="match status" value="1"/>
</dbReference>